<dbReference type="EMBL" id="CM041548">
    <property type="protein sequence ID" value="KAI3358738.1"/>
    <property type="molecule type" value="Genomic_DNA"/>
</dbReference>
<reference evidence="1" key="1">
    <citation type="submission" date="2022-04" db="EMBL/GenBank/DDBJ databases">
        <title>Jade perch genome.</title>
        <authorList>
            <person name="Chao B."/>
        </authorList>
    </citation>
    <scope>NUCLEOTIDE SEQUENCE</scope>
    <source>
        <strain evidence="1">CB-2022</strain>
    </source>
</reference>
<gene>
    <name evidence="1" type="ORF">L3Q82_015147</name>
</gene>
<dbReference type="Proteomes" id="UP000831701">
    <property type="component" value="Chromosome 18"/>
</dbReference>
<sequence length="815" mass="90721">FFKEEESQLDDTGDIKHCHDNSRAQEDREQEKKGARKRLYLVSVICLVFMIGEILGGYFAGSLAVMTDASHLMVDLTSFIISLISLCLSSRPASHKLSYGWHRAEILGALLSVFSIWLVTGVLVYLAVERLISNDYTIDGTVMLITSGCAVLVNIIMALALHQSGHGHSHGGLSSHGHSHGGSSSHGRGHSHKEGNGQMSNHAYSNNDHADLEQNWVNKERKAKQSNASVRSAFVHVVGDLFQSISVFISAIIIYFKPEYKIADPICTFLFSIFVLCTTITIMRDILIVLMEGSPAEVKYREVRDGLLAVKGVTAVHNLHIWALTMNQALLSAHVAINESVDAQSVLRQITQACFSSYNFHSFADDTAVVGRIANNDESDYRQEVDTTGTRDLDWTPEGAGTSPHPLYIGGTEAVVSSWSRYTSWAYTSLDLTWSKNTSCLIRKAHQRLYFLRRLRRAGLGSSVLTSFYRCVVESVLSSCIIVWHGSCNSAEGAEGSALQQGQALQDWVQAHCSINEMMHVPAFSFKACKGALLWDSLTGNPHLDPEPPPSASSPAVSMTTPPLVSAFGGQPPPPQQQQQQQQQQAQAARDAINTASLCRIGQETVQDIVLRTMEIFQLLRNMQDLKTGSASRLNTEEKSETSTRPKDNPSFVLPLMFRKNTEFVGINGCCFLLARVKQYSLLYLTKRFLCAASQLPNGVTYHPNTHQDRLGKLQEHLRMLSVLFRKLRLVYDKCNENCTGMDPIPPEQLIPFVEDDSSKHEDRSAGQTRPATEERREILEVNKKLKQKNQQLKQIMDQLRNLIWEINSMLAVRS</sequence>
<evidence type="ECO:0000313" key="2">
    <source>
        <dbReference type="Proteomes" id="UP000831701"/>
    </source>
</evidence>
<accession>A0ACB8VU31</accession>
<comment type="caution">
    <text evidence="1">The sequence shown here is derived from an EMBL/GenBank/DDBJ whole genome shotgun (WGS) entry which is preliminary data.</text>
</comment>
<proteinExistence type="predicted"/>
<keyword evidence="2" id="KW-1185">Reference proteome</keyword>
<protein>
    <submittedName>
        <fullName evidence="1">Uncharacterized protein</fullName>
    </submittedName>
</protein>
<feature type="non-terminal residue" evidence="1">
    <location>
        <position position="1"/>
    </location>
</feature>
<evidence type="ECO:0000313" key="1">
    <source>
        <dbReference type="EMBL" id="KAI3358738.1"/>
    </source>
</evidence>
<name>A0ACB8VU31_9TELE</name>
<organism evidence="1 2">
    <name type="scientific">Scortum barcoo</name>
    <name type="common">barcoo grunter</name>
    <dbReference type="NCBI Taxonomy" id="214431"/>
    <lineage>
        <taxon>Eukaryota</taxon>
        <taxon>Metazoa</taxon>
        <taxon>Chordata</taxon>
        <taxon>Craniata</taxon>
        <taxon>Vertebrata</taxon>
        <taxon>Euteleostomi</taxon>
        <taxon>Actinopterygii</taxon>
        <taxon>Neopterygii</taxon>
        <taxon>Teleostei</taxon>
        <taxon>Neoteleostei</taxon>
        <taxon>Acanthomorphata</taxon>
        <taxon>Eupercaria</taxon>
        <taxon>Centrarchiformes</taxon>
        <taxon>Terapontoidei</taxon>
        <taxon>Terapontidae</taxon>
        <taxon>Scortum</taxon>
    </lineage>
</organism>